<accession>A0A0F9GF12</accession>
<sequence>MRRQWHGLKNSVAMMADNDWAELHGYVYYECRECGWRGYSDGGGPDCECGPPTEFERDVANGTLTRNGEE</sequence>
<dbReference type="AlphaFoldDB" id="A0A0F9GF12"/>
<organism evidence="1">
    <name type="scientific">marine sediment metagenome</name>
    <dbReference type="NCBI Taxonomy" id="412755"/>
    <lineage>
        <taxon>unclassified sequences</taxon>
        <taxon>metagenomes</taxon>
        <taxon>ecological metagenomes</taxon>
    </lineage>
</organism>
<reference evidence="1" key="1">
    <citation type="journal article" date="2015" name="Nature">
        <title>Complex archaea that bridge the gap between prokaryotes and eukaryotes.</title>
        <authorList>
            <person name="Spang A."/>
            <person name="Saw J.H."/>
            <person name="Jorgensen S.L."/>
            <person name="Zaremba-Niedzwiedzka K."/>
            <person name="Martijn J."/>
            <person name="Lind A.E."/>
            <person name="van Eijk R."/>
            <person name="Schleper C."/>
            <person name="Guy L."/>
            <person name="Ettema T.J."/>
        </authorList>
    </citation>
    <scope>NUCLEOTIDE SEQUENCE</scope>
</reference>
<evidence type="ECO:0000313" key="1">
    <source>
        <dbReference type="EMBL" id="KKL97338.1"/>
    </source>
</evidence>
<proteinExistence type="predicted"/>
<comment type="caution">
    <text evidence="1">The sequence shown here is derived from an EMBL/GenBank/DDBJ whole genome shotgun (WGS) entry which is preliminary data.</text>
</comment>
<gene>
    <name evidence="1" type="ORF">LCGC14_1835530</name>
</gene>
<name>A0A0F9GF12_9ZZZZ</name>
<protein>
    <submittedName>
        <fullName evidence="1">Uncharacterized protein</fullName>
    </submittedName>
</protein>
<dbReference type="EMBL" id="LAZR01018193">
    <property type="protein sequence ID" value="KKL97338.1"/>
    <property type="molecule type" value="Genomic_DNA"/>
</dbReference>